<reference evidence="4" key="2">
    <citation type="journal article" date="2020" name="Nat. Commun.">
        <title>Large-scale genome sequencing of mycorrhizal fungi provides insights into the early evolution of symbiotic traits.</title>
        <authorList>
            <person name="Miyauchi S."/>
            <person name="Kiss E."/>
            <person name="Kuo A."/>
            <person name="Drula E."/>
            <person name="Kohler A."/>
            <person name="Sanchez-Garcia M."/>
            <person name="Morin E."/>
            <person name="Andreopoulos B."/>
            <person name="Barry K.W."/>
            <person name="Bonito G."/>
            <person name="Buee M."/>
            <person name="Carver A."/>
            <person name="Chen C."/>
            <person name="Cichocki N."/>
            <person name="Clum A."/>
            <person name="Culley D."/>
            <person name="Crous P.W."/>
            <person name="Fauchery L."/>
            <person name="Girlanda M."/>
            <person name="Hayes R.D."/>
            <person name="Keri Z."/>
            <person name="LaButti K."/>
            <person name="Lipzen A."/>
            <person name="Lombard V."/>
            <person name="Magnuson J."/>
            <person name="Maillard F."/>
            <person name="Murat C."/>
            <person name="Nolan M."/>
            <person name="Ohm R.A."/>
            <person name="Pangilinan J."/>
            <person name="Pereira M.F."/>
            <person name="Perotto S."/>
            <person name="Peter M."/>
            <person name="Pfister S."/>
            <person name="Riley R."/>
            <person name="Sitrit Y."/>
            <person name="Stielow J.B."/>
            <person name="Szollosi G."/>
            <person name="Zifcakova L."/>
            <person name="Stursova M."/>
            <person name="Spatafora J.W."/>
            <person name="Tedersoo L."/>
            <person name="Vaario L.M."/>
            <person name="Yamada A."/>
            <person name="Yan M."/>
            <person name="Wang P."/>
            <person name="Xu J."/>
            <person name="Bruns T."/>
            <person name="Baldrian P."/>
            <person name="Vilgalys R."/>
            <person name="Dunand C."/>
            <person name="Henrissat B."/>
            <person name="Grigoriev I.V."/>
            <person name="Hibbett D."/>
            <person name="Nagy L.G."/>
            <person name="Martin F.M."/>
        </authorList>
    </citation>
    <scope>NUCLEOTIDE SEQUENCE</scope>
    <source>
        <strain evidence="4">Prilba</strain>
    </source>
</reference>
<dbReference type="Pfam" id="PF01237">
    <property type="entry name" value="Oxysterol_BP"/>
    <property type="match status" value="1"/>
</dbReference>
<dbReference type="Gene3D" id="1.10.287.2720">
    <property type="match status" value="1"/>
</dbReference>
<evidence type="ECO:0000256" key="3">
    <source>
        <dbReference type="SAM" id="MobiDB-lite"/>
    </source>
</evidence>
<proteinExistence type="inferred from homology"/>
<dbReference type="InterPro" id="IPR018494">
    <property type="entry name" value="Oxysterol-bd_CS"/>
</dbReference>
<dbReference type="FunFam" id="1.10.287.2720:FF:000001">
    <property type="entry name" value="Oxysterol-binding OBPalpha"/>
    <property type="match status" value="1"/>
</dbReference>
<sequence length="401" mass="44955">MIGLFTKGRPRGPSSADDKAPEDTNPDDTSILDEDEGSIILSLISQLRVGMDLSKVTFPTFVLEPRSMLERITDFMAHPDLIFGAELCEEPEERFIRVLQYYLAGWHIKPKGVKKPYNPVLGEFFRCRYDYPNGTQGFYIAEQVSHHPPISAFYYVSPANKVAIVGELRPKSKFLGNSVSTVMEGESRITLMGRPEDSEYVVTMPNVYARGILFGKMVLELGDSCTVRNGAQNFHADLEFKTKGFFSGTYNAIAGRVKRGQTDLGDVSGKWSALMEFKTAKTGEKRTLFDALKSGSDVAPKWVAAEDEQEQYESRRLWRDLTRAILAKDMDAATEAKTAIENAQRELRATGVKHMTRFFELRDDNCWVPRIQLPQDPQEATAAVQAWIWSRPSDGSAPAEG</sequence>
<comment type="caution">
    <text evidence="4">The sequence shown here is derived from an EMBL/GenBank/DDBJ whole genome shotgun (WGS) entry which is preliminary data.</text>
</comment>
<feature type="region of interest" description="Disordered" evidence="3">
    <location>
        <begin position="1"/>
        <end position="31"/>
    </location>
</feature>
<dbReference type="InterPro" id="IPR000648">
    <property type="entry name" value="Oxysterol-bd"/>
</dbReference>
<dbReference type="Proteomes" id="UP000759537">
    <property type="component" value="Unassembled WGS sequence"/>
</dbReference>
<evidence type="ECO:0000256" key="1">
    <source>
        <dbReference type="ARBA" id="ARBA00008842"/>
    </source>
</evidence>
<protein>
    <recommendedName>
        <fullName evidence="6">Oxysterol-binding protein</fullName>
    </recommendedName>
</protein>
<evidence type="ECO:0000313" key="5">
    <source>
        <dbReference type="Proteomes" id="UP000759537"/>
    </source>
</evidence>
<keyword evidence="5" id="KW-1185">Reference proteome</keyword>
<dbReference type="PANTHER" id="PTHR10972:SF102">
    <property type="entry name" value="OXYSTEROL-BINDING PROTEIN"/>
    <property type="match status" value="1"/>
</dbReference>
<evidence type="ECO:0000256" key="2">
    <source>
        <dbReference type="RuleBase" id="RU003844"/>
    </source>
</evidence>
<reference evidence="4" key="1">
    <citation type="submission" date="2019-10" db="EMBL/GenBank/DDBJ databases">
        <authorList>
            <consortium name="DOE Joint Genome Institute"/>
            <person name="Kuo A."/>
            <person name="Miyauchi S."/>
            <person name="Kiss E."/>
            <person name="Drula E."/>
            <person name="Kohler A."/>
            <person name="Sanchez-Garcia M."/>
            <person name="Andreopoulos B."/>
            <person name="Barry K.W."/>
            <person name="Bonito G."/>
            <person name="Buee M."/>
            <person name="Carver A."/>
            <person name="Chen C."/>
            <person name="Cichocki N."/>
            <person name="Clum A."/>
            <person name="Culley D."/>
            <person name="Crous P.W."/>
            <person name="Fauchery L."/>
            <person name="Girlanda M."/>
            <person name="Hayes R."/>
            <person name="Keri Z."/>
            <person name="LaButti K."/>
            <person name="Lipzen A."/>
            <person name="Lombard V."/>
            <person name="Magnuson J."/>
            <person name="Maillard F."/>
            <person name="Morin E."/>
            <person name="Murat C."/>
            <person name="Nolan M."/>
            <person name="Ohm R."/>
            <person name="Pangilinan J."/>
            <person name="Pereira M."/>
            <person name="Perotto S."/>
            <person name="Peter M."/>
            <person name="Riley R."/>
            <person name="Sitrit Y."/>
            <person name="Stielow B."/>
            <person name="Szollosi G."/>
            <person name="Zifcakova L."/>
            <person name="Stursova M."/>
            <person name="Spatafora J.W."/>
            <person name="Tedersoo L."/>
            <person name="Vaario L.-M."/>
            <person name="Yamada A."/>
            <person name="Yan M."/>
            <person name="Wang P."/>
            <person name="Xu J."/>
            <person name="Bruns T."/>
            <person name="Baldrian P."/>
            <person name="Vilgalys R."/>
            <person name="Henrissat B."/>
            <person name="Grigoriev I.V."/>
            <person name="Hibbett D."/>
            <person name="Nagy L.G."/>
            <person name="Martin F.M."/>
        </authorList>
    </citation>
    <scope>NUCLEOTIDE SEQUENCE</scope>
    <source>
        <strain evidence="4">Prilba</strain>
    </source>
</reference>
<dbReference type="EMBL" id="WHVB01000036">
    <property type="protein sequence ID" value="KAF8467484.1"/>
    <property type="molecule type" value="Genomic_DNA"/>
</dbReference>
<dbReference type="OrthoDB" id="14833at2759"/>
<dbReference type="GO" id="GO:0032934">
    <property type="term" value="F:sterol binding"/>
    <property type="evidence" value="ECO:0007669"/>
    <property type="project" value="TreeGrafter"/>
</dbReference>
<evidence type="ECO:0000313" key="4">
    <source>
        <dbReference type="EMBL" id="KAF8467484.1"/>
    </source>
</evidence>
<dbReference type="GO" id="GO:0016020">
    <property type="term" value="C:membrane"/>
    <property type="evidence" value="ECO:0007669"/>
    <property type="project" value="TreeGrafter"/>
</dbReference>
<dbReference type="PROSITE" id="PS01013">
    <property type="entry name" value="OSBP"/>
    <property type="match status" value="1"/>
</dbReference>
<evidence type="ECO:0008006" key="6">
    <source>
        <dbReference type="Google" id="ProtNLM"/>
    </source>
</evidence>
<dbReference type="PANTHER" id="PTHR10972">
    <property type="entry name" value="OXYSTEROL-BINDING PROTEIN-RELATED"/>
    <property type="match status" value="1"/>
</dbReference>
<dbReference type="AlphaFoldDB" id="A0A9P5MQ56"/>
<dbReference type="InterPro" id="IPR037239">
    <property type="entry name" value="OSBP_sf"/>
</dbReference>
<name>A0A9P5MQ56_9AGAM</name>
<dbReference type="Gene3D" id="6.10.140.1150">
    <property type="match status" value="1"/>
</dbReference>
<accession>A0A9P5MQ56</accession>
<comment type="similarity">
    <text evidence="1 2">Belongs to the OSBP family.</text>
</comment>
<gene>
    <name evidence="4" type="ORF">DFH94DRAFT_817397</name>
</gene>
<organism evidence="4 5">
    <name type="scientific">Russula ochroleuca</name>
    <dbReference type="NCBI Taxonomy" id="152965"/>
    <lineage>
        <taxon>Eukaryota</taxon>
        <taxon>Fungi</taxon>
        <taxon>Dikarya</taxon>
        <taxon>Basidiomycota</taxon>
        <taxon>Agaricomycotina</taxon>
        <taxon>Agaricomycetes</taxon>
        <taxon>Russulales</taxon>
        <taxon>Russulaceae</taxon>
        <taxon>Russula</taxon>
    </lineage>
</organism>
<dbReference type="GO" id="GO:0005829">
    <property type="term" value="C:cytosol"/>
    <property type="evidence" value="ECO:0007669"/>
    <property type="project" value="TreeGrafter"/>
</dbReference>
<dbReference type="GO" id="GO:0032541">
    <property type="term" value="C:cortical endoplasmic reticulum"/>
    <property type="evidence" value="ECO:0007669"/>
    <property type="project" value="TreeGrafter"/>
</dbReference>
<dbReference type="Gene3D" id="2.40.160.120">
    <property type="match status" value="1"/>
</dbReference>
<dbReference type="SUPFAM" id="SSF144000">
    <property type="entry name" value="Oxysterol-binding protein-like"/>
    <property type="match status" value="1"/>
</dbReference>